<accession>A0A7R5KDQ0</accession>
<dbReference type="AlphaFoldDB" id="A0A7R5KDQ0"/>
<dbReference type="RefSeq" id="XP_039235092.1">
    <property type="nucleotide sequence ID" value="XM_039379158.1"/>
</dbReference>
<evidence type="ECO:0000256" key="1">
    <source>
        <dbReference type="SAM" id="MobiDB-lite"/>
    </source>
</evidence>
<evidence type="ECO:0000313" key="2">
    <source>
        <dbReference type="Proteomes" id="UP000504627"/>
    </source>
</evidence>
<keyword evidence="2" id="KW-1185">Reference proteome</keyword>
<feature type="region of interest" description="Disordered" evidence="1">
    <location>
        <begin position="261"/>
        <end position="289"/>
    </location>
</feature>
<proteinExistence type="predicted"/>
<reference evidence="3" key="1">
    <citation type="submission" date="2025-08" db="UniProtKB">
        <authorList>
            <consortium name="RefSeq"/>
        </authorList>
    </citation>
    <scope>IDENTIFICATION</scope>
    <source>
        <tissue evidence="3">Muscle</tissue>
    </source>
</reference>
<dbReference type="InParanoid" id="A0A7R5KDQ0"/>
<feature type="region of interest" description="Disordered" evidence="1">
    <location>
        <begin position="41"/>
        <end position="128"/>
    </location>
</feature>
<organism evidence="2 3">
    <name type="scientific">Pipra filicauda</name>
    <name type="common">Wire-tailed manakin</name>
    <dbReference type="NCBI Taxonomy" id="649802"/>
    <lineage>
        <taxon>Eukaryota</taxon>
        <taxon>Metazoa</taxon>
        <taxon>Chordata</taxon>
        <taxon>Craniata</taxon>
        <taxon>Vertebrata</taxon>
        <taxon>Euteleostomi</taxon>
        <taxon>Archelosauria</taxon>
        <taxon>Archosauria</taxon>
        <taxon>Dinosauria</taxon>
        <taxon>Saurischia</taxon>
        <taxon>Theropoda</taxon>
        <taxon>Coelurosauria</taxon>
        <taxon>Aves</taxon>
        <taxon>Neognathae</taxon>
        <taxon>Neoaves</taxon>
        <taxon>Telluraves</taxon>
        <taxon>Australaves</taxon>
        <taxon>Passeriformes</taxon>
        <taxon>Pipridae</taxon>
        <taxon>Pipra</taxon>
    </lineage>
</organism>
<dbReference type="Proteomes" id="UP000504627">
    <property type="component" value="Unplaced"/>
</dbReference>
<protein>
    <submittedName>
        <fullName evidence="3">Synapsin-1-like</fullName>
    </submittedName>
</protein>
<evidence type="ECO:0000313" key="3">
    <source>
        <dbReference type="RefSeq" id="XP_039235092.1"/>
    </source>
</evidence>
<gene>
    <name evidence="3" type="primary">LOC113998551</name>
</gene>
<feature type="compositionally biased region" description="Low complexity" evidence="1">
    <location>
        <begin position="220"/>
        <end position="231"/>
    </location>
</feature>
<feature type="region of interest" description="Disordered" evidence="1">
    <location>
        <begin position="151"/>
        <end position="242"/>
    </location>
</feature>
<sequence length="289" mass="29603">MRLTQPHLPAASFEFSVYLQGTSPCFGLILRVEQGTQPVSILPFPDEAGGRSTGLTNSGRTRGGAAAPNALQQISAGLRDEPPGPRSSPVGPAPVHTHAGSRRCGERSGTPAVCGTERSVTRGGRGRLGTRAGWRRAFSAWTLHLAALRSPDFPRSPAERRSIGARKNAHGRSTEGAPGHGAAGTADSCRGSAPPQRPAGAPLADSLPVARGAPHTPQNRALPRPALQPAAPTEPPAAAPTARCLPVARPLPLAAVVRGSPTTWPRSLASPGGAVPAQEELPPATHGGN</sequence>
<name>A0A7R5KDQ0_9PASS</name>
<dbReference type="GeneID" id="113998551"/>